<name>A0A845MCX9_9PROT</name>
<dbReference type="GO" id="GO:0016289">
    <property type="term" value="F:acyl-CoA hydrolase activity"/>
    <property type="evidence" value="ECO:0007669"/>
    <property type="project" value="TreeGrafter"/>
</dbReference>
<dbReference type="AlphaFoldDB" id="A0A845MCX9"/>
<protein>
    <submittedName>
        <fullName evidence="4">Hydroxyphenylacetyl-CoA thioesterase PaaI</fullName>
    </submittedName>
</protein>
<dbReference type="CDD" id="cd03443">
    <property type="entry name" value="PaaI_thioesterase"/>
    <property type="match status" value="1"/>
</dbReference>
<dbReference type="PANTHER" id="PTHR42856">
    <property type="entry name" value="ACYL-COENZYME A THIOESTERASE PAAI"/>
    <property type="match status" value="1"/>
</dbReference>
<dbReference type="Gene3D" id="3.10.129.10">
    <property type="entry name" value="Hotdog Thioesterase"/>
    <property type="match status" value="1"/>
</dbReference>
<dbReference type="SUPFAM" id="SSF54637">
    <property type="entry name" value="Thioesterase/thiol ester dehydrase-isomerase"/>
    <property type="match status" value="1"/>
</dbReference>
<evidence type="ECO:0000256" key="2">
    <source>
        <dbReference type="ARBA" id="ARBA00022801"/>
    </source>
</evidence>
<sequence length="154" mass="16811">MSDNEGLSAQDIARTVGETMYRKDDAAQHIGIALKEISPGRAVMTLRVLDYMLNGHRICHGGYVFTLADTAFAYACNSYNQNTVAQAAQINFIKPVPVNSLLTATAVEVAKTGRTGLYDIVVRDESGETVAFFRGNSHTIKGQMIPGLNEREEK</sequence>
<evidence type="ECO:0000256" key="1">
    <source>
        <dbReference type="ARBA" id="ARBA00008324"/>
    </source>
</evidence>
<dbReference type="InterPro" id="IPR006683">
    <property type="entry name" value="Thioestr_dom"/>
</dbReference>
<accession>A0A845MCX9</accession>
<evidence type="ECO:0000313" key="4">
    <source>
        <dbReference type="EMBL" id="MZR21047.1"/>
    </source>
</evidence>
<dbReference type="InterPro" id="IPR029069">
    <property type="entry name" value="HotDog_dom_sf"/>
</dbReference>
<keyword evidence="2" id="KW-0378">Hydrolase</keyword>
<dbReference type="FunFam" id="3.10.129.10:FF:000022">
    <property type="entry name" value="Phenylacetic acid degradation protein"/>
    <property type="match status" value="1"/>
</dbReference>
<dbReference type="InterPro" id="IPR052723">
    <property type="entry name" value="Acyl-CoA_thioesterase_PaaI"/>
</dbReference>
<dbReference type="Proteomes" id="UP000445696">
    <property type="component" value="Unassembled WGS sequence"/>
</dbReference>
<evidence type="ECO:0000259" key="3">
    <source>
        <dbReference type="Pfam" id="PF03061"/>
    </source>
</evidence>
<dbReference type="EMBL" id="WTVA01000001">
    <property type="protein sequence ID" value="MZR21047.1"/>
    <property type="molecule type" value="Genomic_DNA"/>
</dbReference>
<organism evidence="4 5">
    <name type="scientific">Sneathiella chungangensis</name>
    <dbReference type="NCBI Taxonomy" id="1418234"/>
    <lineage>
        <taxon>Bacteria</taxon>
        <taxon>Pseudomonadati</taxon>
        <taxon>Pseudomonadota</taxon>
        <taxon>Alphaproteobacteria</taxon>
        <taxon>Sneathiellales</taxon>
        <taxon>Sneathiellaceae</taxon>
        <taxon>Sneathiella</taxon>
    </lineage>
</organism>
<gene>
    <name evidence="4" type="primary">paaI</name>
    <name evidence="4" type="ORF">GQF03_01745</name>
</gene>
<dbReference type="InterPro" id="IPR011973">
    <property type="entry name" value="PaaD"/>
</dbReference>
<dbReference type="PANTHER" id="PTHR42856:SF1">
    <property type="entry name" value="ACYL-COENZYME A THIOESTERASE PAAI"/>
    <property type="match status" value="1"/>
</dbReference>
<dbReference type="OrthoDB" id="32575at2"/>
<proteinExistence type="inferred from homology"/>
<dbReference type="NCBIfam" id="TIGR00369">
    <property type="entry name" value="unchar_dom_1"/>
    <property type="match status" value="1"/>
</dbReference>
<comment type="similarity">
    <text evidence="1">Belongs to the thioesterase PaaI family.</text>
</comment>
<reference evidence="4 5" key="1">
    <citation type="journal article" date="2014" name="Int. J. Syst. Evol. Microbiol.">
        <title>Sneathiella chungangensis sp. nov., isolated from a marine sand, and emended description of the genus Sneathiella.</title>
        <authorList>
            <person name="Siamphan C."/>
            <person name="Kim H."/>
            <person name="Lee J.S."/>
            <person name="Kim W."/>
        </authorList>
    </citation>
    <scope>NUCLEOTIDE SEQUENCE [LARGE SCALE GENOMIC DNA]</scope>
    <source>
        <strain evidence="4 5">KCTC 32476</strain>
    </source>
</reference>
<dbReference type="NCBIfam" id="TIGR02286">
    <property type="entry name" value="PaaD"/>
    <property type="match status" value="1"/>
</dbReference>
<dbReference type="InterPro" id="IPR003736">
    <property type="entry name" value="PAAI_dom"/>
</dbReference>
<keyword evidence="5" id="KW-1185">Reference proteome</keyword>
<dbReference type="RefSeq" id="WP_161337456.1">
    <property type="nucleotide sequence ID" value="NZ_JBHSDG010000002.1"/>
</dbReference>
<dbReference type="Pfam" id="PF03061">
    <property type="entry name" value="4HBT"/>
    <property type="match status" value="1"/>
</dbReference>
<feature type="domain" description="Thioesterase" evidence="3">
    <location>
        <begin position="58"/>
        <end position="130"/>
    </location>
</feature>
<evidence type="ECO:0000313" key="5">
    <source>
        <dbReference type="Proteomes" id="UP000445696"/>
    </source>
</evidence>
<comment type="caution">
    <text evidence="4">The sequence shown here is derived from an EMBL/GenBank/DDBJ whole genome shotgun (WGS) entry which is preliminary data.</text>
</comment>